<feature type="transmembrane region" description="Helical" evidence="1">
    <location>
        <begin position="12"/>
        <end position="35"/>
    </location>
</feature>
<evidence type="ECO:0000313" key="2">
    <source>
        <dbReference type="Proteomes" id="UP000694888"/>
    </source>
</evidence>
<keyword evidence="1" id="KW-0472">Membrane</keyword>
<evidence type="ECO:0000256" key="1">
    <source>
        <dbReference type="SAM" id="Phobius"/>
    </source>
</evidence>
<evidence type="ECO:0000313" key="3">
    <source>
        <dbReference type="RefSeq" id="XP_005103359.1"/>
    </source>
</evidence>
<keyword evidence="1" id="KW-0812">Transmembrane</keyword>
<name>A0ABM0JWR7_APLCA</name>
<evidence type="ECO:0000313" key="5">
    <source>
        <dbReference type="RefSeq" id="XP_035826947.1"/>
    </source>
</evidence>
<evidence type="ECO:0000313" key="6">
    <source>
        <dbReference type="RefSeq" id="XP_035826948.1"/>
    </source>
</evidence>
<dbReference type="Proteomes" id="UP000694888">
    <property type="component" value="Unplaced"/>
</dbReference>
<feature type="transmembrane region" description="Helical" evidence="1">
    <location>
        <begin position="81"/>
        <end position="101"/>
    </location>
</feature>
<reference evidence="3 4" key="1">
    <citation type="submission" date="2025-05" db="UniProtKB">
        <authorList>
            <consortium name="RefSeq"/>
        </authorList>
    </citation>
    <scope>IDENTIFICATION</scope>
</reference>
<dbReference type="RefSeq" id="XP_035826946.1">
    <property type="nucleotide sequence ID" value="XM_035971053.1"/>
</dbReference>
<dbReference type="GeneID" id="101857424"/>
<feature type="transmembrane region" description="Helical" evidence="1">
    <location>
        <begin position="113"/>
        <end position="133"/>
    </location>
</feature>
<dbReference type="RefSeq" id="XP_035826947.1">
    <property type="nucleotide sequence ID" value="XM_035971054.1"/>
</dbReference>
<dbReference type="Gene3D" id="1.20.140.150">
    <property type="match status" value="1"/>
</dbReference>
<proteinExistence type="predicted"/>
<organism evidence="2 3">
    <name type="scientific">Aplysia californica</name>
    <name type="common">California sea hare</name>
    <dbReference type="NCBI Taxonomy" id="6500"/>
    <lineage>
        <taxon>Eukaryota</taxon>
        <taxon>Metazoa</taxon>
        <taxon>Spiralia</taxon>
        <taxon>Lophotrochozoa</taxon>
        <taxon>Mollusca</taxon>
        <taxon>Gastropoda</taxon>
        <taxon>Heterobranchia</taxon>
        <taxon>Euthyneura</taxon>
        <taxon>Tectipleura</taxon>
        <taxon>Aplysiida</taxon>
        <taxon>Aplysioidea</taxon>
        <taxon>Aplysiidae</taxon>
        <taxon>Aplysia</taxon>
    </lineage>
</organism>
<keyword evidence="1" id="KW-1133">Transmembrane helix</keyword>
<feature type="transmembrane region" description="Helical" evidence="1">
    <location>
        <begin position="153"/>
        <end position="172"/>
    </location>
</feature>
<dbReference type="PANTHER" id="PTHR21284">
    <property type="entry name" value="EG:80H7.2 PROTEIN"/>
    <property type="match status" value="1"/>
</dbReference>
<keyword evidence="2" id="KW-1185">Reference proteome</keyword>
<dbReference type="PANTHER" id="PTHR21284:SF12">
    <property type="entry name" value="EG:80H7.2 PROTEIN"/>
    <property type="match status" value="1"/>
</dbReference>
<evidence type="ECO:0000313" key="4">
    <source>
        <dbReference type="RefSeq" id="XP_035826946.1"/>
    </source>
</evidence>
<gene>
    <name evidence="3 4 5 6" type="primary">LOC101857424</name>
</gene>
<dbReference type="RefSeq" id="XP_005103359.1">
    <property type="nucleotide sequence ID" value="XM_005103302.3"/>
</dbReference>
<sequence length="176" mass="18431">MSLPPQSTSLGKVGLSISAIGLLIFIVGFACPYWLTTTIEIPVLGANHINVGLFKACNTFTGCESSNEPKDWQYATAGLEVLGLCLSLATVSGAILYVCVLNTTWVAKLKWSFIATGMLAGSAVIGGCVVFVLNRDNVSDLTAGIEYDIGWSFALGAVGGILQILSAGLFIVDCFV</sequence>
<accession>A0ABM0JWR7</accession>
<protein>
    <submittedName>
        <fullName evidence="3 4">Uncharacterized protein LOC101857424</fullName>
    </submittedName>
</protein>
<dbReference type="RefSeq" id="XP_035826948.1">
    <property type="nucleotide sequence ID" value="XM_035971055.1"/>
</dbReference>